<evidence type="ECO:0000256" key="8">
    <source>
        <dbReference type="ARBA" id="ARBA00022833"/>
    </source>
</evidence>
<comment type="cofactor">
    <cofactor evidence="14">
        <name>Zn(2+)</name>
        <dbReference type="ChEBI" id="CHEBI:29105"/>
    </cofactor>
    <text evidence="14">Binds 1 zinc ion per subunit.</text>
</comment>
<dbReference type="AlphaFoldDB" id="A0A4S4FRC2"/>
<dbReference type="Pfam" id="PF17862">
    <property type="entry name" value="AAA_lid_3"/>
    <property type="match status" value="1"/>
</dbReference>
<keyword evidence="8 14" id="KW-0862">Zinc</keyword>
<keyword evidence="3 14" id="KW-0645">Protease</keyword>
<dbReference type="PANTHER" id="PTHR23076:SF97">
    <property type="entry name" value="ATP-DEPENDENT ZINC METALLOPROTEASE YME1L1"/>
    <property type="match status" value="1"/>
</dbReference>
<evidence type="ECO:0000313" key="19">
    <source>
        <dbReference type="Proteomes" id="UP000309133"/>
    </source>
</evidence>
<comment type="subcellular location">
    <subcellularLocation>
        <location evidence="14">Cell membrane</location>
        <topology evidence="14">Multi-pass membrane protein</topology>
        <orientation evidence="14">Cytoplasmic side</orientation>
    </subcellularLocation>
    <subcellularLocation>
        <location evidence="1">Membrane</location>
    </subcellularLocation>
</comment>
<evidence type="ECO:0000256" key="14">
    <source>
        <dbReference type="HAMAP-Rule" id="MF_01458"/>
    </source>
</evidence>
<comment type="similarity">
    <text evidence="13 14">In the central section; belongs to the AAA ATPase family.</text>
</comment>
<dbReference type="GO" id="GO:0004176">
    <property type="term" value="F:ATP-dependent peptidase activity"/>
    <property type="evidence" value="ECO:0007669"/>
    <property type="project" value="InterPro"/>
</dbReference>
<dbReference type="GO" id="GO:0005886">
    <property type="term" value="C:plasma membrane"/>
    <property type="evidence" value="ECO:0007669"/>
    <property type="project" value="UniProtKB-SubCell"/>
</dbReference>
<feature type="transmembrane region" description="Helical" evidence="14">
    <location>
        <begin position="28"/>
        <end position="54"/>
    </location>
</feature>
<dbReference type="Gene3D" id="3.40.50.300">
    <property type="entry name" value="P-loop containing nucleotide triphosphate hydrolases"/>
    <property type="match status" value="1"/>
</dbReference>
<dbReference type="HAMAP" id="MF_01458">
    <property type="entry name" value="FtsH"/>
    <property type="match status" value="1"/>
</dbReference>
<feature type="binding site" evidence="14">
    <location>
        <position position="449"/>
    </location>
    <ligand>
        <name>Zn(2+)</name>
        <dbReference type="ChEBI" id="CHEBI:29105"/>
        <note>catalytic</note>
    </ligand>
</feature>
<keyword evidence="11 14" id="KW-0482">Metalloprotease</keyword>
<dbReference type="EMBL" id="SSSM01000001">
    <property type="protein sequence ID" value="THG32861.1"/>
    <property type="molecule type" value="Genomic_DNA"/>
</dbReference>
<dbReference type="InterPro" id="IPR005936">
    <property type="entry name" value="FtsH"/>
</dbReference>
<dbReference type="InterPro" id="IPR027417">
    <property type="entry name" value="P-loop_NTPase"/>
</dbReference>
<feature type="domain" description="AAA+ ATPase" evidence="17">
    <location>
        <begin position="215"/>
        <end position="354"/>
    </location>
</feature>
<keyword evidence="7 14" id="KW-0378">Hydrolase</keyword>
<dbReference type="Gene3D" id="1.10.8.60">
    <property type="match status" value="1"/>
</dbReference>
<dbReference type="FunFam" id="1.10.8.60:FF:000001">
    <property type="entry name" value="ATP-dependent zinc metalloprotease FtsH"/>
    <property type="match status" value="1"/>
</dbReference>
<keyword evidence="10 14" id="KW-1133">Transmembrane helix</keyword>
<evidence type="ECO:0000256" key="13">
    <source>
        <dbReference type="ARBA" id="ARBA00061570"/>
    </source>
</evidence>
<dbReference type="Pfam" id="PF00004">
    <property type="entry name" value="AAA"/>
    <property type="match status" value="1"/>
</dbReference>
<keyword evidence="5 14" id="KW-0479">Metal-binding</keyword>
<reference evidence="18 19" key="1">
    <citation type="submission" date="2019-04" db="EMBL/GenBank/DDBJ databases">
        <authorList>
            <person name="Jiang L."/>
        </authorList>
    </citation>
    <scope>NUCLEOTIDE SEQUENCE [LARGE SCALE GENOMIC DNA]</scope>
    <source>
        <strain evidence="18 19">YIM 131853</strain>
    </source>
</reference>
<sequence length="629" mass="66203">MTATGRPVPPKDKPVAPAPPPPPAWRRWLVPAGFAITAFLLLMPNLFGAAAIAVDYGDLVGQLETKKVDTLVLSADGGITGVYVDGFEDGASFTSRYPTAAAQNDPDFLAAVTNPTIVPHFRAIPVAESFLSVLLSFLPLALLIGYFIYVGRVARKGGGMLGGAIGRMKPRVIDTERPTTKFSDVAGYAGVKKEISEVVDFLRDAPKYAAAGAVGPKGVLMSGPPGTGKTLLARAVAGEANVAFLPVTGSSFIELYVGVGASRVRDLFAEARKRSPSIIFIDEIDGIGQRRGNGQFGGNDEREQTLNQLLAEMDGFDPSTGVVVLAATNRPETLDPALLRPGRFDRQVTVPLPNAGERAEILAVHARGKKLAASVDLGAVARSTPGFSGADLANLVNEAAIFAVRDSRTELTREDFAGARDRILLGQRLGSNFLLEDERKSVAFHESGHALVAALTPGADPVDKVTILPSGMALGVTEQIPDEERHLYTEERLRASLAVRLGGRAAELVVFGQGSTGASNDLASATQLATRMVSEFGLSPELGPVGYSSDGPRYLGVGGGEAHAYGEATQRVIDTEVARLMREAEARAIRVLTENRAALDRLADELLAHETVDGAVVRAVAMGGSLAPS</sequence>
<feature type="binding site" evidence="14">
    <location>
        <position position="521"/>
    </location>
    <ligand>
        <name>Zn(2+)</name>
        <dbReference type="ChEBI" id="CHEBI:29105"/>
        <note>catalytic</note>
    </ligand>
</feature>
<dbReference type="EC" id="3.4.24.-" evidence="14"/>
<keyword evidence="6 14" id="KW-0547">Nucleotide-binding</keyword>
<name>A0A4S4FRC2_9MICO</name>
<dbReference type="Proteomes" id="UP000309133">
    <property type="component" value="Unassembled WGS sequence"/>
</dbReference>
<evidence type="ECO:0000259" key="17">
    <source>
        <dbReference type="SMART" id="SM00382"/>
    </source>
</evidence>
<dbReference type="InterPro" id="IPR003593">
    <property type="entry name" value="AAA+_ATPase"/>
</dbReference>
<evidence type="ECO:0000256" key="10">
    <source>
        <dbReference type="ARBA" id="ARBA00022989"/>
    </source>
</evidence>
<evidence type="ECO:0000256" key="6">
    <source>
        <dbReference type="ARBA" id="ARBA00022741"/>
    </source>
</evidence>
<feature type="binding site" evidence="14">
    <location>
        <position position="445"/>
    </location>
    <ligand>
        <name>Zn(2+)</name>
        <dbReference type="ChEBI" id="CHEBI:29105"/>
        <note>catalytic</note>
    </ligand>
</feature>
<feature type="active site" evidence="14">
    <location>
        <position position="446"/>
    </location>
</feature>
<accession>A0A4S4FRC2</accession>
<feature type="region of interest" description="Disordered" evidence="16">
    <location>
        <begin position="1"/>
        <end position="20"/>
    </location>
</feature>
<evidence type="ECO:0000256" key="7">
    <source>
        <dbReference type="ARBA" id="ARBA00022801"/>
    </source>
</evidence>
<dbReference type="FunFam" id="1.20.58.760:FF:000001">
    <property type="entry name" value="ATP-dependent zinc metalloprotease FtsH"/>
    <property type="match status" value="1"/>
</dbReference>
<dbReference type="InterPro" id="IPR041569">
    <property type="entry name" value="AAA_lid_3"/>
</dbReference>
<comment type="similarity">
    <text evidence="2 14">In the C-terminal section; belongs to the peptidase M41 family.</text>
</comment>
<dbReference type="Pfam" id="PF01434">
    <property type="entry name" value="Peptidase_M41"/>
    <property type="match status" value="1"/>
</dbReference>
<evidence type="ECO:0000256" key="12">
    <source>
        <dbReference type="ARBA" id="ARBA00023136"/>
    </source>
</evidence>
<dbReference type="GO" id="GO:0004222">
    <property type="term" value="F:metalloendopeptidase activity"/>
    <property type="evidence" value="ECO:0007669"/>
    <property type="project" value="InterPro"/>
</dbReference>
<keyword evidence="19" id="KW-1185">Reference proteome</keyword>
<dbReference type="SUPFAM" id="SSF52540">
    <property type="entry name" value="P-loop containing nucleoside triphosphate hydrolases"/>
    <property type="match status" value="1"/>
</dbReference>
<feature type="binding site" evidence="14">
    <location>
        <begin position="223"/>
        <end position="230"/>
    </location>
    <ligand>
        <name>ATP</name>
        <dbReference type="ChEBI" id="CHEBI:30616"/>
    </ligand>
</feature>
<dbReference type="GO" id="GO:0006508">
    <property type="term" value="P:proteolysis"/>
    <property type="evidence" value="ECO:0007669"/>
    <property type="project" value="UniProtKB-KW"/>
</dbReference>
<dbReference type="Gene3D" id="1.20.58.760">
    <property type="entry name" value="Peptidase M41"/>
    <property type="match status" value="1"/>
</dbReference>
<dbReference type="PANTHER" id="PTHR23076">
    <property type="entry name" value="METALLOPROTEASE M41 FTSH"/>
    <property type="match status" value="1"/>
</dbReference>
<dbReference type="InterPro" id="IPR037219">
    <property type="entry name" value="Peptidase_M41-like"/>
</dbReference>
<organism evidence="18 19">
    <name type="scientific">Naasia lichenicola</name>
    <dbReference type="NCBI Taxonomy" id="2565933"/>
    <lineage>
        <taxon>Bacteria</taxon>
        <taxon>Bacillati</taxon>
        <taxon>Actinomycetota</taxon>
        <taxon>Actinomycetes</taxon>
        <taxon>Micrococcales</taxon>
        <taxon>Microbacteriaceae</taxon>
        <taxon>Naasia</taxon>
    </lineage>
</organism>
<evidence type="ECO:0000313" key="18">
    <source>
        <dbReference type="EMBL" id="THG32861.1"/>
    </source>
</evidence>
<keyword evidence="9 14" id="KW-0067">ATP-binding</keyword>
<gene>
    <name evidence="18" type="primary">hflB</name>
    <name evidence="14" type="synonym">ftsH</name>
    <name evidence="18" type="ORF">E6C64_00320</name>
</gene>
<dbReference type="GO" id="GO:0005524">
    <property type="term" value="F:ATP binding"/>
    <property type="evidence" value="ECO:0007669"/>
    <property type="project" value="UniProtKB-UniRule"/>
</dbReference>
<dbReference type="SUPFAM" id="SSF140990">
    <property type="entry name" value="FtsH protease domain-like"/>
    <property type="match status" value="1"/>
</dbReference>
<dbReference type="OrthoDB" id="9809379at2"/>
<evidence type="ECO:0000256" key="2">
    <source>
        <dbReference type="ARBA" id="ARBA00010044"/>
    </source>
</evidence>
<dbReference type="GO" id="GO:0016887">
    <property type="term" value="F:ATP hydrolysis activity"/>
    <property type="evidence" value="ECO:0007669"/>
    <property type="project" value="UniProtKB-UniRule"/>
</dbReference>
<dbReference type="InterPro" id="IPR003959">
    <property type="entry name" value="ATPase_AAA_core"/>
</dbReference>
<dbReference type="FunFam" id="3.40.50.300:FF:000001">
    <property type="entry name" value="ATP-dependent zinc metalloprotease FtsH"/>
    <property type="match status" value="1"/>
</dbReference>
<evidence type="ECO:0000256" key="11">
    <source>
        <dbReference type="ARBA" id="ARBA00023049"/>
    </source>
</evidence>
<proteinExistence type="inferred from homology"/>
<evidence type="ECO:0000256" key="4">
    <source>
        <dbReference type="ARBA" id="ARBA00022692"/>
    </source>
</evidence>
<dbReference type="GO" id="GO:0008270">
    <property type="term" value="F:zinc ion binding"/>
    <property type="evidence" value="ECO:0007669"/>
    <property type="project" value="UniProtKB-UniRule"/>
</dbReference>
<evidence type="ECO:0000256" key="16">
    <source>
        <dbReference type="SAM" id="MobiDB-lite"/>
    </source>
</evidence>
<evidence type="ECO:0000256" key="9">
    <source>
        <dbReference type="ARBA" id="ARBA00022840"/>
    </source>
</evidence>
<evidence type="ECO:0000256" key="5">
    <source>
        <dbReference type="ARBA" id="ARBA00022723"/>
    </source>
</evidence>
<comment type="subunit">
    <text evidence="14">Homohexamer.</text>
</comment>
<dbReference type="GO" id="GO:0030163">
    <property type="term" value="P:protein catabolic process"/>
    <property type="evidence" value="ECO:0007669"/>
    <property type="project" value="UniProtKB-UniRule"/>
</dbReference>
<dbReference type="InterPro" id="IPR003960">
    <property type="entry name" value="ATPase_AAA_CS"/>
</dbReference>
<evidence type="ECO:0000256" key="3">
    <source>
        <dbReference type="ARBA" id="ARBA00022670"/>
    </source>
</evidence>
<keyword evidence="12 14" id="KW-0472">Membrane</keyword>
<keyword evidence="14" id="KW-1003">Cell membrane</keyword>
<keyword evidence="4 14" id="KW-0812">Transmembrane</keyword>
<dbReference type="InterPro" id="IPR000642">
    <property type="entry name" value="Peptidase_M41"/>
</dbReference>
<dbReference type="CDD" id="cd19501">
    <property type="entry name" value="RecA-like_FtsH"/>
    <property type="match status" value="1"/>
</dbReference>
<dbReference type="PROSITE" id="PS00674">
    <property type="entry name" value="AAA"/>
    <property type="match status" value="1"/>
</dbReference>
<feature type="transmembrane region" description="Helical" evidence="14">
    <location>
        <begin position="130"/>
        <end position="150"/>
    </location>
</feature>
<comment type="caution">
    <text evidence="18">The sequence shown here is derived from an EMBL/GenBank/DDBJ whole genome shotgun (WGS) entry which is preliminary data.</text>
</comment>
<evidence type="ECO:0000256" key="15">
    <source>
        <dbReference type="RuleBase" id="RU003651"/>
    </source>
</evidence>
<comment type="function">
    <text evidence="14">Acts as a processive, ATP-dependent zinc metallopeptidase for both cytoplasmic and membrane proteins. Plays a role in the quality control of integral membrane proteins.</text>
</comment>
<dbReference type="NCBIfam" id="TIGR01241">
    <property type="entry name" value="FtsH_fam"/>
    <property type="match status" value="1"/>
</dbReference>
<dbReference type="SMART" id="SM00382">
    <property type="entry name" value="AAA"/>
    <property type="match status" value="1"/>
</dbReference>
<evidence type="ECO:0000256" key="1">
    <source>
        <dbReference type="ARBA" id="ARBA00004370"/>
    </source>
</evidence>
<comment type="similarity">
    <text evidence="15">Belongs to the AAA ATPase family.</text>
</comment>
<protein>
    <recommendedName>
        <fullName evidence="14">ATP-dependent zinc metalloprotease FtsH</fullName>
        <ecNumber evidence="14">3.4.24.-</ecNumber>
    </recommendedName>
</protein>